<evidence type="ECO:0000313" key="7">
    <source>
        <dbReference type="Proteomes" id="UP000002222"/>
    </source>
</evidence>
<dbReference type="PANTHER" id="PTHR30249">
    <property type="entry name" value="PUTATIVE SEROTONIN TRANSPORTER"/>
    <property type="match status" value="1"/>
</dbReference>
<dbReference type="eggNOG" id="COG1346">
    <property type="taxonomic scope" value="Bacteria"/>
</dbReference>
<evidence type="ECO:0000256" key="4">
    <source>
        <dbReference type="ARBA" id="ARBA00023136"/>
    </source>
</evidence>
<evidence type="ECO:0000256" key="3">
    <source>
        <dbReference type="ARBA" id="ARBA00022989"/>
    </source>
</evidence>
<dbReference type="InterPro" id="IPR007300">
    <property type="entry name" value="CidB/LrgB"/>
</dbReference>
<proteinExistence type="predicted"/>
<feature type="transmembrane region" description="Helical" evidence="5">
    <location>
        <begin position="97"/>
        <end position="123"/>
    </location>
</feature>
<dbReference type="EMBL" id="CP001816">
    <property type="protein sequence ID" value="ACZ11748.1"/>
    <property type="molecule type" value="Genomic_DNA"/>
</dbReference>
<keyword evidence="3 5" id="KW-1133">Transmembrane helix</keyword>
<dbReference type="OrthoDB" id="9811701at2"/>
<feature type="transmembrane region" description="Helical" evidence="5">
    <location>
        <begin position="70"/>
        <end position="88"/>
    </location>
</feature>
<reference evidence="6 7" key="2">
    <citation type="journal article" date="2010" name="Stand. Genomic Sci.">
        <title>Complete genome sequence of Sulfurospirillum deleyianum type strain (5175).</title>
        <authorList>
            <person name="Sikorski J."/>
            <person name="Lapidus A."/>
            <person name="Copeland A."/>
            <person name="Glavina Del Rio T."/>
            <person name="Nolan M."/>
            <person name="Lucas S."/>
            <person name="Chen F."/>
            <person name="Tice H."/>
            <person name="Cheng J.F."/>
            <person name="Saunders E."/>
            <person name="Bruce D."/>
            <person name="Goodwin L."/>
            <person name="Pitluck S."/>
            <person name="Ovchinnikova G."/>
            <person name="Pati A."/>
            <person name="Ivanova N."/>
            <person name="Mavromatis K."/>
            <person name="Chen A."/>
            <person name="Palaniappan K."/>
            <person name="Chain P."/>
            <person name="Land M."/>
            <person name="Hauser L."/>
            <person name="Chang Y.J."/>
            <person name="Jeffries C.D."/>
            <person name="Brettin T."/>
            <person name="Detter J.C."/>
            <person name="Han C."/>
            <person name="Rohde M."/>
            <person name="Lang E."/>
            <person name="Spring S."/>
            <person name="Goker M."/>
            <person name="Bristow J."/>
            <person name="Eisen J.A."/>
            <person name="Markowitz V."/>
            <person name="Hugenholtz P."/>
            <person name="Kyrpides N.C."/>
            <person name="Klenk H.P."/>
        </authorList>
    </citation>
    <scope>NUCLEOTIDE SEQUENCE [LARGE SCALE GENOMIC DNA]</scope>
    <source>
        <strain evidence="7">ATCC 51133 / DSM 6946 / 5175</strain>
    </source>
</reference>
<organism evidence="6 7">
    <name type="scientific">Sulfurospirillum deleyianum (strain ATCC 51133 / DSM 6946 / 5175)</name>
    <dbReference type="NCBI Taxonomy" id="525898"/>
    <lineage>
        <taxon>Bacteria</taxon>
        <taxon>Pseudomonadati</taxon>
        <taxon>Campylobacterota</taxon>
        <taxon>Epsilonproteobacteria</taxon>
        <taxon>Campylobacterales</taxon>
        <taxon>Sulfurospirillaceae</taxon>
        <taxon>Sulfurospirillum</taxon>
    </lineage>
</organism>
<gene>
    <name evidence="6" type="ordered locus">Sdel_0713</name>
</gene>
<keyword evidence="4 5" id="KW-0472">Membrane</keyword>
<evidence type="ECO:0000313" key="6">
    <source>
        <dbReference type="EMBL" id="ACZ11748.1"/>
    </source>
</evidence>
<protein>
    <submittedName>
        <fullName evidence="6">LrgB family protein</fullName>
    </submittedName>
</protein>
<evidence type="ECO:0000256" key="1">
    <source>
        <dbReference type="ARBA" id="ARBA00004141"/>
    </source>
</evidence>
<dbReference type="GO" id="GO:0016020">
    <property type="term" value="C:membrane"/>
    <property type="evidence" value="ECO:0007669"/>
    <property type="project" value="UniProtKB-SubCell"/>
</dbReference>
<sequence length="236" mass="25279">MNIEALLSYISSTPLTWLIVTLSTYKLGVIFYEKMGKNALFQPMIIALMLLIPALMLSGVSFETYFKANHLLHFFLGPATVALALPLYKNIAYIRAYFFPIVVTLFAGGLFAILSALGILWLLDASKTTLLSMTTKSITTPIGIIVAQDIGAVVSLSIGFIAITGLLGVLFGNIIFKWFRIKSDAAKGFSLGLIAHALGTSSAVEISEKAAAFAALAMGLNGIAIAILLPLALHFF</sequence>
<keyword evidence="7" id="KW-1185">Reference proteome</keyword>
<evidence type="ECO:0000256" key="2">
    <source>
        <dbReference type="ARBA" id="ARBA00022692"/>
    </source>
</evidence>
<feature type="transmembrane region" description="Helical" evidence="5">
    <location>
        <begin position="150"/>
        <end position="176"/>
    </location>
</feature>
<dbReference type="HOGENOM" id="CLU_082099_0_1_7"/>
<feature type="transmembrane region" description="Helical" evidence="5">
    <location>
        <begin position="210"/>
        <end position="233"/>
    </location>
</feature>
<evidence type="ECO:0000256" key="5">
    <source>
        <dbReference type="SAM" id="Phobius"/>
    </source>
</evidence>
<dbReference type="RefSeq" id="WP_012856514.1">
    <property type="nucleotide sequence ID" value="NC_013512.1"/>
</dbReference>
<dbReference type="Pfam" id="PF04172">
    <property type="entry name" value="LrgB"/>
    <property type="match status" value="1"/>
</dbReference>
<dbReference type="AlphaFoldDB" id="D1B0X8"/>
<keyword evidence="2 5" id="KW-0812">Transmembrane</keyword>
<accession>D1B0X8</accession>
<dbReference type="STRING" id="525898.Sdel_0713"/>
<reference evidence="7" key="1">
    <citation type="submission" date="2009-11" db="EMBL/GenBank/DDBJ databases">
        <title>The complete genome of Sulfurospirillum deleyianum DSM 6946.</title>
        <authorList>
            <consortium name="US DOE Joint Genome Institute (JGI-PGF)"/>
            <person name="Lucas S."/>
            <person name="Copeland A."/>
            <person name="Lapidus A."/>
            <person name="Glavina del Rio T."/>
            <person name="Dalin E."/>
            <person name="Tice H."/>
            <person name="Bruce D."/>
            <person name="Goodwin L."/>
            <person name="Pitluck S."/>
            <person name="Kyrpides N."/>
            <person name="Mavromatis K."/>
            <person name="Ivanova N."/>
            <person name="Ovchinnikova G."/>
            <person name="Munk A.C."/>
            <person name="Lu M."/>
            <person name="Brettin T."/>
            <person name="Detter J.C."/>
            <person name="Han C."/>
            <person name="Tapia R."/>
            <person name="Larimer F."/>
            <person name="Land M."/>
            <person name="Hauser L."/>
            <person name="Markowitz V."/>
            <person name="Cheng J.F."/>
            <person name="Hugenholtz P."/>
            <person name="Woyke T."/>
            <person name="Wu D."/>
            <person name="Aumann P."/>
            <person name="Schneider S."/>
            <person name="Lang E."/>
            <person name="Spring S."/>
            <person name="Klenk H.P."/>
            <person name="Eisen J.A."/>
        </authorList>
    </citation>
    <scope>NUCLEOTIDE SEQUENCE [LARGE SCALE GENOMIC DNA]</scope>
    <source>
        <strain evidence="7">ATCC 51133 / DSM 6946 / 5175</strain>
    </source>
</reference>
<dbReference type="PANTHER" id="PTHR30249:SF0">
    <property type="entry name" value="PLASTIDAL GLYCOLATE_GLYCERATE TRANSLOCATOR 1, CHLOROPLASTIC"/>
    <property type="match status" value="1"/>
</dbReference>
<feature type="transmembrane region" description="Helical" evidence="5">
    <location>
        <begin position="6"/>
        <end position="27"/>
    </location>
</feature>
<name>D1B0X8_SULD5</name>
<comment type="subcellular location">
    <subcellularLocation>
        <location evidence="1">Membrane</location>
        <topology evidence="1">Multi-pass membrane protein</topology>
    </subcellularLocation>
</comment>
<dbReference type="Proteomes" id="UP000002222">
    <property type="component" value="Chromosome"/>
</dbReference>
<feature type="transmembrane region" description="Helical" evidence="5">
    <location>
        <begin position="39"/>
        <end position="58"/>
    </location>
</feature>
<dbReference type="KEGG" id="sdl:Sdel_0713"/>